<keyword evidence="2 5" id="KW-0812">Transmembrane</keyword>
<dbReference type="PANTHER" id="PTHR47023:SF1">
    <property type="entry name" value="SEX PEPTIDE RECEPTOR"/>
    <property type="match status" value="1"/>
</dbReference>
<evidence type="ECO:0000256" key="3">
    <source>
        <dbReference type="ARBA" id="ARBA00022989"/>
    </source>
</evidence>
<evidence type="ECO:0000259" key="6">
    <source>
        <dbReference type="PROSITE" id="PS50262"/>
    </source>
</evidence>
<dbReference type="InterPro" id="IPR017452">
    <property type="entry name" value="GPCR_Rhodpsn_7TM"/>
</dbReference>
<dbReference type="EMBL" id="JALJAT010000002">
    <property type="protein sequence ID" value="KAK4473527.1"/>
    <property type="molecule type" value="Genomic_DNA"/>
</dbReference>
<dbReference type="AlphaFoldDB" id="A0AAE1ZHU0"/>
<reference evidence="7" key="1">
    <citation type="submission" date="2022-04" db="EMBL/GenBank/DDBJ databases">
        <authorList>
            <person name="Xu L."/>
            <person name="Lv Z."/>
        </authorList>
    </citation>
    <scope>NUCLEOTIDE SEQUENCE</scope>
    <source>
        <strain evidence="7">LV_2022a</strain>
    </source>
</reference>
<gene>
    <name evidence="7" type="ORF">MN116_002887</name>
</gene>
<keyword evidence="4 5" id="KW-0472">Membrane</keyword>
<feature type="transmembrane region" description="Helical" evidence="5">
    <location>
        <begin position="186"/>
        <end position="211"/>
    </location>
</feature>
<keyword evidence="3 5" id="KW-1133">Transmembrane helix</keyword>
<dbReference type="Proteomes" id="UP001292079">
    <property type="component" value="Unassembled WGS sequence"/>
</dbReference>
<name>A0AAE1ZHU0_SCHME</name>
<reference evidence="7" key="2">
    <citation type="journal article" date="2023" name="Infect Dis Poverty">
        <title>Chromosome-scale genome of the human blood fluke Schistosoma mekongi and its implications for public health.</title>
        <authorList>
            <person name="Zhou M."/>
            <person name="Xu L."/>
            <person name="Xu D."/>
            <person name="Chen W."/>
            <person name="Khan J."/>
            <person name="Hu Y."/>
            <person name="Huang H."/>
            <person name="Wei H."/>
            <person name="Zhang Y."/>
            <person name="Chusongsang P."/>
            <person name="Tanasarnprasert K."/>
            <person name="Hu X."/>
            <person name="Limpanont Y."/>
            <person name="Lv Z."/>
        </authorList>
    </citation>
    <scope>NUCLEOTIDE SEQUENCE</scope>
    <source>
        <strain evidence="7">LV_2022a</strain>
    </source>
</reference>
<comment type="subcellular location">
    <subcellularLocation>
        <location evidence="1">Membrane</location>
    </subcellularLocation>
</comment>
<feature type="transmembrane region" description="Helical" evidence="5">
    <location>
        <begin position="303"/>
        <end position="331"/>
    </location>
</feature>
<dbReference type="GO" id="GO:0016020">
    <property type="term" value="C:membrane"/>
    <property type="evidence" value="ECO:0007669"/>
    <property type="project" value="UniProtKB-SubCell"/>
</dbReference>
<feature type="transmembrane region" description="Helical" evidence="5">
    <location>
        <begin position="231"/>
        <end position="251"/>
    </location>
</feature>
<keyword evidence="8" id="KW-1185">Reference proteome</keyword>
<proteinExistence type="predicted"/>
<comment type="caution">
    <text evidence="7">The sequence shown here is derived from an EMBL/GenBank/DDBJ whole genome shotgun (WGS) entry which is preliminary data.</text>
</comment>
<evidence type="ECO:0000313" key="8">
    <source>
        <dbReference type="Proteomes" id="UP001292079"/>
    </source>
</evidence>
<protein>
    <recommendedName>
        <fullName evidence="6">G-protein coupled receptors family 1 profile domain-containing protein</fullName>
    </recommendedName>
</protein>
<evidence type="ECO:0000256" key="2">
    <source>
        <dbReference type="ARBA" id="ARBA00022692"/>
    </source>
</evidence>
<feature type="domain" description="G-protein coupled receptors family 1 profile" evidence="6">
    <location>
        <begin position="99"/>
        <end position="483"/>
    </location>
</feature>
<sequence>MSINENDSTYHLFYGFNDPEGQNLALFAISMIKPIPNQKELFLFDKTSRTTGYGGLVSARQLHFICGPYPESIINNNLLFDKIIQTSILPILLILLIIFNSLSITVLIKPTMKTPVFTVLLSITIIEMFNGILPLPMYLLRGFYNDPIWWENNKYTLYNLTQISKWWKYAPIEMYQTSSNPIISGILAWTTVYLPTVCHTTVTWLTLFVALQRLIYITYPNKAENLFTIRIVRIVCISVLLCALLLHIPMFQSTFIKFQPLRLHHNVIFRNYSIDFKQILLYEALDYLPYVVMKCYTCLPIQMFLYFITRIILIHLLPCICLIILTILIIIRMRQINKKHLYLIQGRFSLQSNQILPISRSYSLPHCYKSNITIETNLLSKQYQCNNQQNKNKLNYFNCFTMNKTNTLINNEQINQQFQSNILHNNFPLSILYNNTNDNNQTIIKTKSQITEFFNVSNMLIVILIKFILIHLPNALVIFIYALTLIQKRIYERLDDANHHHHHHHHRYQQYNNNSIGKYYHETMPIVQVTNQTIYLPYTIMELDTINTMININDESINLLWIRIVMICNLLILCSYLMNLLIFWTMSTPFRLQFNKLFKWKSSCVKK</sequence>
<evidence type="ECO:0000256" key="1">
    <source>
        <dbReference type="ARBA" id="ARBA00004370"/>
    </source>
</evidence>
<feature type="transmembrane region" description="Helical" evidence="5">
    <location>
        <begin position="459"/>
        <end position="483"/>
    </location>
</feature>
<organism evidence="7 8">
    <name type="scientific">Schistosoma mekongi</name>
    <name type="common">Parasitic worm</name>
    <dbReference type="NCBI Taxonomy" id="38744"/>
    <lineage>
        <taxon>Eukaryota</taxon>
        <taxon>Metazoa</taxon>
        <taxon>Spiralia</taxon>
        <taxon>Lophotrochozoa</taxon>
        <taxon>Platyhelminthes</taxon>
        <taxon>Trematoda</taxon>
        <taxon>Digenea</taxon>
        <taxon>Strigeidida</taxon>
        <taxon>Schistosomatoidea</taxon>
        <taxon>Schistosomatidae</taxon>
        <taxon>Schistosoma</taxon>
    </lineage>
</organism>
<feature type="transmembrane region" description="Helical" evidence="5">
    <location>
        <begin position="560"/>
        <end position="584"/>
    </location>
</feature>
<dbReference type="SUPFAM" id="SSF81321">
    <property type="entry name" value="Family A G protein-coupled receptor-like"/>
    <property type="match status" value="1"/>
</dbReference>
<evidence type="ECO:0000313" key="7">
    <source>
        <dbReference type="EMBL" id="KAK4473527.1"/>
    </source>
</evidence>
<evidence type="ECO:0000256" key="5">
    <source>
        <dbReference type="SAM" id="Phobius"/>
    </source>
</evidence>
<feature type="transmembrane region" description="Helical" evidence="5">
    <location>
        <begin position="88"/>
        <end position="108"/>
    </location>
</feature>
<dbReference type="Gene3D" id="1.20.1070.10">
    <property type="entry name" value="Rhodopsin 7-helix transmembrane proteins"/>
    <property type="match status" value="2"/>
</dbReference>
<feature type="transmembrane region" description="Helical" evidence="5">
    <location>
        <begin position="115"/>
        <end position="140"/>
    </location>
</feature>
<dbReference type="InterPro" id="IPR053071">
    <property type="entry name" value="GPCR1-related_rcpt"/>
</dbReference>
<dbReference type="PROSITE" id="PS50262">
    <property type="entry name" value="G_PROTEIN_RECEP_F1_2"/>
    <property type="match status" value="1"/>
</dbReference>
<accession>A0AAE1ZHU0</accession>
<dbReference type="PANTHER" id="PTHR47023">
    <property type="entry name" value="SEX PEPTIDE RECEPTOR"/>
    <property type="match status" value="1"/>
</dbReference>
<evidence type="ECO:0000256" key="4">
    <source>
        <dbReference type="ARBA" id="ARBA00023136"/>
    </source>
</evidence>